<keyword evidence="8" id="KW-0547">Nucleotide-binding</keyword>
<feature type="binding site" evidence="8">
    <location>
        <position position="242"/>
    </location>
    <ligand>
        <name>NAD(+)</name>
        <dbReference type="ChEBI" id="CHEBI:57540"/>
    </ligand>
</feature>
<dbReference type="InterPro" id="IPR033922">
    <property type="entry name" value="NAD_bind_Glu_DH"/>
</dbReference>
<dbReference type="InterPro" id="IPR006095">
    <property type="entry name" value="Glu/Leu/Phe/Val/Trp_DH"/>
</dbReference>
<dbReference type="FunFam" id="3.40.50.10860:FF:000002">
    <property type="entry name" value="Glutamate dehydrogenase"/>
    <property type="match status" value="1"/>
</dbReference>
<dbReference type="GO" id="GO:0006537">
    <property type="term" value="P:glutamate biosynthetic process"/>
    <property type="evidence" value="ECO:0007669"/>
    <property type="project" value="UniProtKB-ARBA"/>
</dbReference>
<comment type="function">
    <text evidence="1">Catalyzes the reversible oxidative deamination of glutamate to alpha-ketoglutarate and ammonia.</text>
</comment>
<dbReference type="AlphaFoldDB" id="A0A1I7NVR7"/>
<dbReference type="SMART" id="SM00839">
    <property type="entry name" value="ELFV_dehydrog"/>
    <property type="match status" value="1"/>
</dbReference>
<organism evidence="12 13">
    <name type="scientific">Devosia crocina</name>
    <dbReference type="NCBI Taxonomy" id="429728"/>
    <lineage>
        <taxon>Bacteria</taxon>
        <taxon>Pseudomonadati</taxon>
        <taxon>Pseudomonadota</taxon>
        <taxon>Alphaproteobacteria</taxon>
        <taxon>Hyphomicrobiales</taxon>
        <taxon>Devosiaceae</taxon>
        <taxon>Devosia</taxon>
    </lineage>
</organism>
<feature type="binding site" evidence="8">
    <location>
        <position position="166"/>
    </location>
    <ligand>
        <name>substrate</name>
    </ligand>
</feature>
<reference evidence="12 13" key="1">
    <citation type="submission" date="2016-10" db="EMBL/GenBank/DDBJ databases">
        <authorList>
            <person name="de Groot N.N."/>
        </authorList>
    </citation>
    <scope>NUCLEOTIDE SEQUENCE [LARGE SCALE GENOMIC DNA]</scope>
    <source>
        <strain evidence="12 13">IPL20</strain>
    </source>
</reference>
<dbReference type="EMBL" id="FPCK01000004">
    <property type="protein sequence ID" value="SFV38759.1"/>
    <property type="molecule type" value="Genomic_DNA"/>
</dbReference>
<dbReference type="InterPro" id="IPR050724">
    <property type="entry name" value="Glu_Leu_Phe_Val_DH"/>
</dbReference>
<dbReference type="OrthoDB" id="9803297at2"/>
<dbReference type="Pfam" id="PF00208">
    <property type="entry name" value="ELFV_dehydrog"/>
    <property type="match status" value="1"/>
</dbReference>
<evidence type="ECO:0000256" key="6">
    <source>
        <dbReference type="PIRNR" id="PIRNR000185"/>
    </source>
</evidence>
<name>A0A1I7NVR7_9HYPH</name>
<feature type="active site" description="Proton donor" evidence="7">
    <location>
        <position position="127"/>
    </location>
</feature>
<dbReference type="InterPro" id="IPR046346">
    <property type="entry name" value="Aminoacid_DH-like_N_sf"/>
</dbReference>
<feature type="binding site" evidence="8">
    <location>
        <position position="211"/>
    </location>
    <ligand>
        <name>NAD(+)</name>
        <dbReference type="ChEBI" id="CHEBI:57540"/>
    </ligand>
</feature>
<feature type="binding site" evidence="8">
    <location>
        <position position="115"/>
    </location>
    <ligand>
        <name>substrate</name>
    </ligand>
</feature>
<dbReference type="SUPFAM" id="SSF53223">
    <property type="entry name" value="Aminoacid dehydrogenase-like, N-terminal domain"/>
    <property type="match status" value="1"/>
</dbReference>
<evidence type="ECO:0000256" key="8">
    <source>
        <dbReference type="PIRSR" id="PIRSR000185-2"/>
    </source>
</evidence>
<gene>
    <name evidence="12" type="ORF">SAMN05216456_3601</name>
</gene>
<dbReference type="Proteomes" id="UP000199074">
    <property type="component" value="Unassembled WGS sequence"/>
</dbReference>
<dbReference type="InterPro" id="IPR036291">
    <property type="entry name" value="NAD(P)-bd_dom_sf"/>
</dbReference>
<dbReference type="NCBIfam" id="NF006929">
    <property type="entry name" value="PRK09414.1"/>
    <property type="match status" value="1"/>
</dbReference>
<evidence type="ECO:0000256" key="5">
    <source>
        <dbReference type="ARBA" id="ARBA00048584"/>
    </source>
</evidence>
<protein>
    <recommendedName>
        <fullName evidence="6">Glutamate dehydrogenase</fullName>
    </recommendedName>
</protein>
<evidence type="ECO:0000256" key="2">
    <source>
        <dbReference type="ARBA" id="ARBA00006382"/>
    </source>
</evidence>
<feature type="binding site" evidence="8">
    <location>
        <position position="91"/>
    </location>
    <ligand>
        <name>substrate</name>
    </ligand>
</feature>
<evidence type="ECO:0000256" key="9">
    <source>
        <dbReference type="PIRSR" id="PIRSR000185-3"/>
    </source>
</evidence>
<dbReference type="STRING" id="429728.SAMN05216456_3601"/>
<dbReference type="RefSeq" id="WP_092427297.1">
    <property type="nucleotide sequence ID" value="NZ_FPCK01000004.1"/>
</dbReference>
<keyword evidence="8" id="KW-0520">NAD</keyword>
<dbReference type="CDD" id="cd05313">
    <property type="entry name" value="NAD_bind_2_Glu_DH"/>
    <property type="match status" value="1"/>
</dbReference>
<dbReference type="InterPro" id="IPR006096">
    <property type="entry name" value="Glu/Leu/Phe/Val/Trp_DH_C"/>
</dbReference>
<evidence type="ECO:0000256" key="1">
    <source>
        <dbReference type="ARBA" id="ARBA00003868"/>
    </source>
</evidence>
<proteinExistence type="inferred from homology"/>
<evidence type="ECO:0000259" key="11">
    <source>
        <dbReference type="SMART" id="SM00839"/>
    </source>
</evidence>
<dbReference type="PANTHER" id="PTHR43571">
    <property type="entry name" value="NADP-SPECIFIC GLUTAMATE DEHYDROGENASE 1-RELATED"/>
    <property type="match status" value="1"/>
</dbReference>
<dbReference type="Gene3D" id="3.40.50.10860">
    <property type="entry name" value="Leucine Dehydrogenase, chain A, domain 1"/>
    <property type="match status" value="1"/>
</dbReference>
<dbReference type="GO" id="GO:0004354">
    <property type="term" value="F:glutamate dehydrogenase (NADP+) activity"/>
    <property type="evidence" value="ECO:0007669"/>
    <property type="project" value="UniProtKB-EC"/>
</dbReference>
<dbReference type="InterPro" id="IPR006097">
    <property type="entry name" value="Glu/Leu/Phe/Val/Trp_DH_dimer"/>
</dbReference>
<evidence type="ECO:0000313" key="13">
    <source>
        <dbReference type="Proteomes" id="UP000199074"/>
    </source>
</evidence>
<evidence type="ECO:0000256" key="10">
    <source>
        <dbReference type="RuleBase" id="RU004417"/>
    </source>
</evidence>
<dbReference type="PIRSF" id="PIRSF000185">
    <property type="entry name" value="Glu_DH"/>
    <property type="match status" value="1"/>
</dbReference>
<dbReference type="FunFam" id="1.10.285.10:FF:000001">
    <property type="entry name" value="Glutamate dehydrogenase"/>
    <property type="match status" value="1"/>
</dbReference>
<dbReference type="PANTHER" id="PTHR43571:SF1">
    <property type="entry name" value="NADP-SPECIFIC GLUTAMATE DEHYDROGENASE 1-RELATED"/>
    <property type="match status" value="1"/>
</dbReference>
<accession>A0A1I7NVR7</accession>
<keyword evidence="4 6" id="KW-0560">Oxidoreductase</keyword>
<dbReference type="GO" id="GO:0005829">
    <property type="term" value="C:cytosol"/>
    <property type="evidence" value="ECO:0007669"/>
    <property type="project" value="TreeGrafter"/>
</dbReference>
<dbReference type="Pfam" id="PF02812">
    <property type="entry name" value="ELFV_dehydrog_N"/>
    <property type="match status" value="1"/>
</dbReference>
<comment type="subunit">
    <text evidence="3">Homohexamer.</text>
</comment>
<evidence type="ECO:0000256" key="3">
    <source>
        <dbReference type="ARBA" id="ARBA00011643"/>
    </source>
</evidence>
<evidence type="ECO:0000313" key="12">
    <source>
        <dbReference type="EMBL" id="SFV38759.1"/>
    </source>
</evidence>
<feature type="binding site" evidence="8">
    <location>
        <position position="383"/>
    </location>
    <ligand>
        <name>substrate</name>
    </ligand>
</feature>
<feature type="site" description="Important for catalysis" evidence="9">
    <location>
        <position position="167"/>
    </location>
</feature>
<evidence type="ECO:0000256" key="4">
    <source>
        <dbReference type="ARBA" id="ARBA00023002"/>
    </source>
</evidence>
<keyword evidence="13" id="KW-1185">Reference proteome</keyword>
<dbReference type="FunFam" id="3.40.50.720:FF:000030">
    <property type="entry name" value="Glutamate dehydrogenase"/>
    <property type="match status" value="1"/>
</dbReference>
<feature type="binding site" evidence="8">
    <location>
        <position position="112"/>
    </location>
    <ligand>
        <name>substrate</name>
    </ligand>
</feature>
<comment type="similarity">
    <text evidence="2 6 10">Belongs to the Glu/Leu/Phe/Val dehydrogenases family.</text>
</comment>
<dbReference type="GO" id="GO:0000166">
    <property type="term" value="F:nucleotide binding"/>
    <property type="evidence" value="ECO:0007669"/>
    <property type="project" value="UniProtKB-KW"/>
</dbReference>
<dbReference type="Gene3D" id="1.10.285.10">
    <property type="entry name" value="Glutamate Dehydrogenase, chain A, domain 3"/>
    <property type="match status" value="2"/>
</dbReference>
<dbReference type="PRINTS" id="PR00082">
    <property type="entry name" value="GLFDHDRGNASE"/>
</dbReference>
<comment type="catalytic activity">
    <reaction evidence="5">
        <text>L-glutamate + NADP(+) + H2O = 2-oxoglutarate + NH4(+) + NADPH + H(+)</text>
        <dbReference type="Rhea" id="RHEA:11612"/>
        <dbReference type="ChEBI" id="CHEBI:15377"/>
        <dbReference type="ChEBI" id="CHEBI:15378"/>
        <dbReference type="ChEBI" id="CHEBI:16810"/>
        <dbReference type="ChEBI" id="CHEBI:28938"/>
        <dbReference type="ChEBI" id="CHEBI:29985"/>
        <dbReference type="ChEBI" id="CHEBI:57783"/>
        <dbReference type="ChEBI" id="CHEBI:58349"/>
        <dbReference type="EC" id="1.4.1.4"/>
    </reaction>
</comment>
<dbReference type="SUPFAM" id="SSF51735">
    <property type="entry name" value="NAD(P)-binding Rossmann-fold domains"/>
    <property type="match status" value="1"/>
</dbReference>
<evidence type="ECO:0000256" key="7">
    <source>
        <dbReference type="PIRSR" id="PIRSR000185-1"/>
    </source>
</evidence>
<feature type="domain" description="Glutamate/phenylalanine/leucine/valine/L-tryptophan dehydrogenase C-terminal" evidence="11">
    <location>
        <begin position="204"/>
        <end position="449"/>
    </location>
</feature>
<dbReference type="Gene3D" id="3.40.50.720">
    <property type="entry name" value="NAD(P)-binding Rossmann-like Domain"/>
    <property type="match status" value="1"/>
</dbReference>
<dbReference type="InterPro" id="IPR014362">
    <property type="entry name" value="Glu_DH"/>
</dbReference>
<sequence length="451" mass="49157">MIDDKLQTIFDQVLHRNQGEPEFHQAVREVLESLGRVVAKRPEYLDQALIERICEPERQIIFRVPWVDDKGQVQINRGFRVQFNSALGPYKGGIRFHPSVNIGIIKFLGFEQTFKNALTGMPIGGGKGGSDFDPRGRSDGEVMRFCQSFMTELHRHIGEYTDVPAGDIGVGGREIGFMFGQYKRLTNRYEAGVLTGKALFYGGSRARTEATGYGNTYFVQSMLETRNDSFEGKKVVVSGSGNVAIYSVEKVQSFGGTVIAVSDSSGYIVDKGGIDLGLLKQVKEVRRGRISEYVDLKGASHGTYFIKARDGSIWDVPCDVAMPSATQNELTGQDAKALIANKVMAVGEGANMPSTPEAVRLFQEAGVMFAPGKAANAGGVATSALEMQQNASRDSWTFEQTEARLAQIMRTIHDNCARTAEEYGAPGNYVLGANIAGFVTVAESMRALGVI</sequence>